<dbReference type="InterPro" id="IPR036188">
    <property type="entry name" value="FAD/NAD-bd_sf"/>
</dbReference>
<dbReference type="EMBL" id="CP089982">
    <property type="protein sequence ID" value="WXA99992.1"/>
    <property type="molecule type" value="Genomic_DNA"/>
</dbReference>
<reference evidence="13 14" key="1">
    <citation type="submission" date="2021-12" db="EMBL/GenBank/DDBJ databases">
        <title>Discovery of the Pendulisporaceae a myxobacterial family with distinct sporulation behavior and unique specialized metabolism.</title>
        <authorList>
            <person name="Garcia R."/>
            <person name="Popoff A."/>
            <person name="Bader C.D."/>
            <person name="Loehr J."/>
            <person name="Walesch S."/>
            <person name="Walt C."/>
            <person name="Boldt J."/>
            <person name="Bunk B."/>
            <person name="Haeckl F.J.F.P.J."/>
            <person name="Gunesch A.P."/>
            <person name="Birkelbach J."/>
            <person name="Nuebel U."/>
            <person name="Pietschmann T."/>
            <person name="Bach T."/>
            <person name="Mueller R."/>
        </authorList>
    </citation>
    <scope>NUCLEOTIDE SEQUENCE [LARGE SCALE GENOMIC DNA]</scope>
    <source>
        <strain evidence="13 14">MSr12523</strain>
    </source>
</reference>
<keyword evidence="14" id="KW-1185">Reference proteome</keyword>
<comment type="similarity">
    <text evidence="1 10">Belongs to the class-I pyridine nucleotide-disulfide oxidoreductase family.</text>
</comment>
<comment type="catalytic activity">
    <reaction evidence="9 10">
        <text>N(6)-[(R)-dihydrolipoyl]-L-lysyl-[protein] + NAD(+) = N(6)-[(R)-lipoyl]-L-lysyl-[protein] + NADH + H(+)</text>
        <dbReference type="Rhea" id="RHEA:15045"/>
        <dbReference type="Rhea" id="RHEA-COMP:10474"/>
        <dbReference type="Rhea" id="RHEA-COMP:10475"/>
        <dbReference type="ChEBI" id="CHEBI:15378"/>
        <dbReference type="ChEBI" id="CHEBI:57540"/>
        <dbReference type="ChEBI" id="CHEBI:57945"/>
        <dbReference type="ChEBI" id="CHEBI:83099"/>
        <dbReference type="ChEBI" id="CHEBI:83100"/>
        <dbReference type="EC" id="1.8.1.4"/>
    </reaction>
</comment>
<name>A0ABZ2KMV9_9BACT</name>
<evidence type="ECO:0000256" key="10">
    <source>
        <dbReference type="RuleBase" id="RU003692"/>
    </source>
</evidence>
<dbReference type="SUPFAM" id="SSF51905">
    <property type="entry name" value="FAD/NAD(P)-binding domain"/>
    <property type="match status" value="1"/>
</dbReference>
<proteinExistence type="inferred from homology"/>
<dbReference type="PROSITE" id="PS00076">
    <property type="entry name" value="PYRIDINE_REDOX_1"/>
    <property type="match status" value="1"/>
</dbReference>
<dbReference type="Proteomes" id="UP001379533">
    <property type="component" value="Chromosome"/>
</dbReference>
<dbReference type="PRINTS" id="PR00368">
    <property type="entry name" value="FADPNR"/>
</dbReference>
<dbReference type="PIRSF" id="PIRSF000350">
    <property type="entry name" value="Mercury_reductase_MerA"/>
    <property type="match status" value="1"/>
</dbReference>
<sequence length="471" mass="49630">MATRTVDAVVIGAGTGGYPCAIRLGQLKQKVIIVEKDEVGGVCLNWGCIPSKALISASHTYEKAKNGAVMGLLADNVRVDVPKMQDWKGGIVKKLTGGVRTLLKTNGAELIVGTARITGPNTVEITTREGQKETIDARAIVVATGSTTIELPSFKFDGKQIIGAKEAVSLREVPKRLLVIGGGVIGLELGTVYQKLGSELTVVEATPTLLPGTDPELTAVVERKLVKHGAKIFKNAKALGYEKNKDGSLAVKVDLGDGKHDTLVVDTVLVAVGMRPNSAGFGLEELGVKTDKGFVPSDLNGRTNIPSIYSVGDVSGQPMLAHKATKEGEVVAEIIAGHKAAKDWVSIPGVIFTDPEIATGGLSEAQAKERGIDVRVGKFPFTALGKAMAINETEGFIKVVADKKSHELLGVHIVGPEASNLISEGMLALEMHSFLEDLGLTVHPHPTLGEAMMEAAQHALGHAIHVMNKNQ</sequence>
<accession>A0ABZ2KMV9</accession>
<evidence type="ECO:0000259" key="11">
    <source>
        <dbReference type="Pfam" id="PF02852"/>
    </source>
</evidence>
<keyword evidence="6 10" id="KW-0520">NAD</keyword>
<dbReference type="Pfam" id="PF02852">
    <property type="entry name" value="Pyr_redox_dim"/>
    <property type="match status" value="1"/>
</dbReference>
<evidence type="ECO:0000256" key="4">
    <source>
        <dbReference type="ARBA" id="ARBA00022827"/>
    </source>
</evidence>
<dbReference type="Gene3D" id="3.50.50.60">
    <property type="entry name" value="FAD/NAD(P)-binding domain"/>
    <property type="match status" value="2"/>
</dbReference>
<dbReference type="SUPFAM" id="SSF55424">
    <property type="entry name" value="FAD/NAD-linked reductases, dimerisation (C-terminal) domain"/>
    <property type="match status" value="1"/>
</dbReference>
<feature type="domain" description="FAD/NAD(P)-binding" evidence="12">
    <location>
        <begin position="7"/>
        <end position="328"/>
    </location>
</feature>
<dbReference type="EC" id="1.8.1.4" evidence="2 10"/>
<dbReference type="Pfam" id="PF07992">
    <property type="entry name" value="Pyr_redox_2"/>
    <property type="match status" value="1"/>
</dbReference>
<dbReference type="PANTHER" id="PTHR22912">
    <property type="entry name" value="DISULFIDE OXIDOREDUCTASE"/>
    <property type="match status" value="1"/>
</dbReference>
<feature type="domain" description="Pyridine nucleotide-disulphide oxidoreductase dimerisation" evidence="11">
    <location>
        <begin position="347"/>
        <end position="456"/>
    </location>
</feature>
<dbReference type="PANTHER" id="PTHR22912:SF151">
    <property type="entry name" value="DIHYDROLIPOYL DEHYDROGENASE, MITOCHONDRIAL"/>
    <property type="match status" value="1"/>
</dbReference>
<dbReference type="InterPro" id="IPR016156">
    <property type="entry name" value="FAD/NAD-linked_Rdtase_dimer_sf"/>
</dbReference>
<dbReference type="GO" id="GO:0004148">
    <property type="term" value="F:dihydrolipoyl dehydrogenase (NADH) activity"/>
    <property type="evidence" value="ECO:0007669"/>
    <property type="project" value="UniProtKB-EC"/>
</dbReference>
<keyword evidence="5 10" id="KW-0560">Oxidoreductase</keyword>
<keyword evidence="3 10" id="KW-0285">Flavoprotein</keyword>
<dbReference type="InterPro" id="IPR004099">
    <property type="entry name" value="Pyr_nucl-diS_OxRdtase_dimer"/>
</dbReference>
<evidence type="ECO:0000259" key="12">
    <source>
        <dbReference type="Pfam" id="PF07992"/>
    </source>
</evidence>
<dbReference type="RefSeq" id="WP_394850635.1">
    <property type="nucleotide sequence ID" value="NZ_CP089982.1"/>
</dbReference>
<comment type="cofactor">
    <cofactor evidence="10">
        <name>FAD</name>
        <dbReference type="ChEBI" id="CHEBI:57692"/>
    </cofactor>
    <text evidence="10">Binds 1 FAD per subunit.</text>
</comment>
<organism evidence="13 14">
    <name type="scientific">Pendulispora brunnea</name>
    <dbReference type="NCBI Taxonomy" id="2905690"/>
    <lineage>
        <taxon>Bacteria</taxon>
        <taxon>Pseudomonadati</taxon>
        <taxon>Myxococcota</taxon>
        <taxon>Myxococcia</taxon>
        <taxon>Myxococcales</taxon>
        <taxon>Sorangiineae</taxon>
        <taxon>Pendulisporaceae</taxon>
        <taxon>Pendulispora</taxon>
    </lineage>
</organism>
<dbReference type="InterPro" id="IPR012999">
    <property type="entry name" value="Pyr_OxRdtase_I_AS"/>
</dbReference>
<evidence type="ECO:0000313" key="14">
    <source>
        <dbReference type="Proteomes" id="UP001379533"/>
    </source>
</evidence>
<evidence type="ECO:0000256" key="5">
    <source>
        <dbReference type="ARBA" id="ARBA00023002"/>
    </source>
</evidence>
<evidence type="ECO:0000313" key="13">
    <source>
        <dbReference type="EMBL" id="WXA99992.1"/>
    </source>
</evidence>
<comment type="miscellaneous">
    <text evidence="10">The active site is a redox-active disulfide bond.</text>
</comment>
<evidence type="ECO:0000256" key="6">
    <source>
        <dbReference type="ARBA" id="ARBA00023027"/>
    </source>
</evidence>
<evidence type="ECO:0000256" key="8">
    <source>
        <dbReference type="ARBA" id="ARBA00023284"/>
    </source>
</evidence>
<evidence type="ECO:0000256" key="3">
    <source>
        <dbReference type="ARBA" id="ARBA00022630"/>
    </source>
</evidence>
<dbReference type="InterPro" id="IPR050151">
    <property type="entry name" value="Class-I_Pyr_Nuc-Dis_Oxidored"/>
</dbReference>
<dbReference type="NCBIfam" id="TIGR01350">
    <property type="entry name" value="lipoamide_DH"/>
    <property type="match status" value="1"/>
</dbReference>
<evidence type="ECO:0000256" key="7">
    <source>
        <dbReference type="ARBA" id="ARBA00023157"/>
    </source>
</evidence>
<evidence type="ECO:0000256" key="9">
    <source>
        <dbReference type="ARBA" id="ARBA00049187"/>
    </source>
</evidence>
<keyword evidence="7" id="KW-1015">Disulfide bond</keyword>
<keyword evidence="4 10" id="KW-0274">FAD</keyword>
<dbReference type="InterPro" id="IPR006258">
    <property type="entry name" value="Lipoamide_DH"/>
</dbReference>
<dbReference type="Gene3D" id="3.30.390.30">
    <property type="match status" value="1"/>
</dbReference>
<keyword evidence="8 10" id="KW-0676">Redox-active center</keyword>
<dbReference type="InterPro" id="IPR023753">
    <property type="entry name" value="FAD/NAD-binding_dom"/>
</dbReference>
<dbReference type="InterPro" id="IPR001100">
    <property type="entry name" value="Pyr_nuc-diS_OxRdtase"/>
</dbReference>
<evidence type="ECO:0000256" key="2">
    <source>
        <dbReference type="ARBA" id="ARBA00012608"/>
    </source>
</evidence>
<evidence type="ECO:0000256" key="1">
    <source>
        <dbReference type="ARBA" id="ARBA00007532"/>
    </source>
</evidence>
<protein>
    <recommendedName>
        <fullName evidence="2 10">Dihydrolipoyl dehydrogenase</fullName>
        <ecNumber evidence="2 10">1.8.1.4</ecNumber>
    </recommendedName>
</protein>
<dbReference type="PRINTS" id="PR00411">
    <property type="entry name" value="PNDRDTASEI"/>
</dbReference>
<gene>
    <name evidence="13" type="primary">lpdA</name>
    <name evidence="13" type="ORF">LZC95_24655</name>
</gene>